<protein>
    <submittedName>
        <fullName evidence="6">Recombinase family protein</fullName>
    </submittedName>
</protein>
<dbReference type="PROSITE" id="PS00397">
    <property type="entry name" value="RECOMBINASES_1"/>
    <property type="match status" value="1"/>
</dbReference>
<dbReference type="SMART" id="SM00857">
    <property type="entry name" value="Resolvase"/>
    <property type="match status" value="1"/>
</dbReference>
<dbReference type="Proteomes" id="UP001168613">
    <property type="component" value="Unassembled WGS sequence"/>
</dbReference>
<feature type="domain" description="Resolvase/invertase-type recombinase catalytic" evidence="5">
    <location>
        <begin position="3"/>
        <end position="137"/>
    </location>
</feature>
<dbReference type="EMBL" id="JAJHNU010000002">
    <property type="protein sequence ID" value="MDN4121523.1"/>
    <property type="molecule type" value="Genomic_DNA"/>
</dbReference>
<dbReference type="PROSITE" id="PS51736">
    <property type="entry name" value="RECOMBINASES_3"/>
    <property type="match status" value="1"/>
</dbReference>
<evidence type="ECO:0000313" key="6">
    <source>
        <dbReference type="EMBL" id="MDN4121523.1"/>
    </source>
</evidence>
<dbReference type="InterPro" id="IPR006119">
    <property type="entry name" value="Resolv_N"/>
</dbReference>
<accession>A0ABT8EJQ3</accession>
<keyword evidence="2" id="KW-0238">DNA-binding</keyword>
<dbReference type="CDD" id="cd03768">
    <property type="entry name" value="SR_ResInv"/>
    <property type="match status" value="1"/>
</dbReference>
<dbReference type="InterPro" id="IPR036162">
    <property type="entry name" value="Resolvase-like_N_sf"/>
</dbReference>
<evidence type="ECO:0000256" key="1">
    <source>
        <dbReference type="ARBA" id="ARBA00022908"/>
    </source>
</evidence>
<name>A0ABT8EJQ3_9BURK</name>
<dbReference type="InterPro" id="IPR006118">
    <property type="entry name" value="Recombinase_CS"/>
</dbReference>
<dbReference type="RefSeq" id="WP_266124195.1">
    <property type="nucleotide sequence ID" value="NZ_JAJHNU010000002.1"/>
</dbReference>
<dbReference type="PROSITE" id="PS00398">
    <property type="entry name" value="RECOMBINASES_2"/>
    <property type="match status" value="1"/>
</dbReference>
<evidence type="ECO:0000256" key="2">
    <source>
        <dbReference type="ARBA" id="ARBA00023125"/>
    </source>
</evidence>
<evidence type="ECO:0000256" key="3">
    <source>
        <dbReference type="ARBA" id="ARBA00023172"/>
    </source>
</evidence>
<keyword evidence="7" id="KW-1185">Reference proteome</keyword>
<feature type="active site" description="O-(5'-phospho-DNA)-serine intermediate" evidence="4">
    <location>
        <position position="11"/>
    </location>
</feature>
<evidence type="ECO:0000256" key="4">
    <source>
        <dbReference type="PROSITE-ProRule" id="PRU10137"/>
    </source>
</evidence>
<evidence type="ECO:0000259" key="5">
    <source>
        <dbReference type="PROSITE" id="PS51736"/>
    </source>
</evidence>
<keyword evidence="1" id="KW-0229">DNA integration</keyword>
<dbReference type="PANTHER" id="PTHR30461:SF2">
    <property type="entry name" value="SERINE RECOMBINASE PINE-RELATED"/>
    <property type="match status" value="1"/>
</dbReference>
<dbReference type="Gene3D" id="3.40.50.1390">
    <property type="entry name" value="Resolvase, N-terminal catalytic domain"/>
    <property type="match status" value="1"/>
</dbReference>
<dbReference type="PANTHER" id="PTHR30461">
    <property type="entry name" value="DNA-INVERTASE FROM LAMBDOID PROPHAGE"/>
    <property type="match status" value="1"/>
</dbReference>
<dbReference type="SUPFAM" id="SSF53041">
    <property type="entry name" value="Resolvase-like"/>
    <property type="match status" value="1"/>
</dbReference>
<dbReference type="InterPro" id="IPR050639">
    <property type="entry name" value="SSR_resolvase"/>
</dbReference>
<dbReference type="Pfam" id="PF00239">
    <property type="entry name" value="Resolvase"/>
    <property type="match status" value="1"/>
</dbReference>
<keyword evidence="3" id="KW-0233">DNA recombination</keyword>
<sequence>MGKKYGYARVSTQDQNADIQIAALKKAKCDHIYTDTGISGAKATWPSLSSLKGELQPGDTLVVWRLDRLGHSLRYLVETIDKLGQEGIHFISLTENVDTTTSGGRLLFQMMTALADFERSLTSEQTRAGMAVARANGRQLGRRPALSPAQQEEVMLALSNNVPLEIVAQQYSVHPRTIRRIKAMMYDDTRTQGTNLT</sequence>
<proteinExistence type="predicted"/>
<organism evidence="6 7">
    <name type="scientific">Alcaligenes endophyticus</name>
    <dbReference type="NCBI Taxonomy" id="1929088"/>
    <lineage>
        <taxon>Bacteria</taxon>
        <taxon>Pseudomonadati</taxon>
        <taxon>Pseudomonadota</taxon>
        <taxon>Betaproteobacteria</taxon>
        <taxon>Burkholderiales</taxon>
        <taxon>Alcaligenaceae</taxon>
        <taxon>Alcaligenes</taxon>
    </lineage>
</organism>
<comment type="caution">
    <text evidence="6">The sequence shown here is derived from an EMBL/GenBank/DDBJ whole genome shotgun (WGS) entry which is preliminary data.</text>
</comment>
<gene>
    <name evidence="6" type="ORF">LMS43_09495</name>
</gene>
<reference evidence="6" key="1">
    <citation type="submission" date="2021-11" db="EMBL/GenBank/DDBJ databases">
        <title>Draft genome sequence of Alcaligenes endophyticus type strain CCUG 75668T.</title>
        <authorList>
            <person name="Salva-Serra F."/>
            <person name="Duran R.E."/>
            <person name="Seeger M."/>
            <person name="Moore E.R.B."/>
            <person name="Jaen-Luchoro D."/>
        </authorList>
    </citation>
    <scope>NUCLEOTIDE SEQUENCE</scope>
    <source>
        <strain evidence="6">CCUG 75668</strain>
    </source>
</reference>
<evidence type="ECO:0000313" key="7">
    <source>
        <dbReference type="Proteomes" id="UP001168613"/>
    </source>
</evidence>